<keyword evidence="2" id="KW-1185">Reference proteome</keyword>
<proteinExistence type="predicted"/>
<dbReference type="Gene3D" id="1.25.10.10">
    <property type="entry name" value="Leucine-rich Repeat Variant"/>
    <property type="match status" value="1"/>
</dbReference>
<dbReference type="InterPro" id="IPR016024">
    <property type="entry name" value="ARM-type_fold"/>
</dbReference>
<organism evidence="1 2">
    <name type="scientific">Gordonibacter massiliensis</name>
    <name type="common">ex Traore et al. 2017</name>
    <dbReference type="NCBI Taxonomy" id="1841863"/>
    <lineage>
        <taxon>Bacteria</taxon>
        <taxon>Bacillati</taxon>
        <taxon>Actinomycetota</taxon>
        <taxon>Coriobacteriia</taxon>
        <taxon>Eggerthellales</taxon>
        <taxon>Eggerthellaceae</taxon>
        <taxon>Gordonibacter</taxon>
    </lineage>
</organism>
<gene>
    <name evidence="1" type="ORF">H7313_10775</name>
</gene>
<evidence type="ECO:0000313" key="1">
    <source>
        <dbReference type="EMBL" id="MBC2889818.1"/>
    </source>
</evidence>
<sequence>MSDKAQEAAKTAELAMRDEAKLVELTEALSGGSRRARQNAASALAIVAKGAPESLVPHGSAFVDALNRPEAQTRWECLDILTSLVDYDSRTCDKAVAGAEAALFDEESGPVRLAAMRFLCKLGATTENRSEKTWPLIDEAIQCWHGDMEFQDMLVAVVDFSAGKLAVQVKEELGDRMKFDAENGKGALKRRAKQIVDNVQAS</sequence>
<dbReference type="AlphaFoldDB" id="A0A842JJ11"/>
<dbReference type="EMBL" id="JACMSE010000007">
    <property type="protein sequence ID" value="MBC2889818.1"/>
    <property type="molecule type" value="Genomic_DNA"/>
</dbReference>
<dbReference type="SUPFAM" id="SSF48371">
    <property type="entry name" value="ARM repeat"/>
    <property type="match status" value="1"/>
</dbReference>
<evidence type="ECO:0008006" key="3">
    <source>
        <dbReference type="Google" id="ProtNLM"/>
    </source>
</evidence>
<protein>
    <recommendedName>
        <fullName evidence="3">HEAT repeat domain-containing protein</fullName>
    </recommendedName>
</protein>
<dbReference type="RefSeq" id="WP_080142104.1">
    <property type="nucleotide sequence ID" value="NZ_JAASIO010000019.1"/>
</dbReference>
<name>A0A842JJ11_9ACTN</name>
<evidence type="ECO:0000313" key="2">
    <source>
        <dbReference type="Proteomes" id="UP000587396"/>
    </source>
</evidence>
<comment type="caution">
    <text evidence="1">The sequence shown here is derived from an EMBL/GenBank/DDBJ whole genome shotgun (WGS) entry which is preliminary data.</text>
</comment>
<accession>A0A842JJ11</accession>
<reference evidence="1 2" key="1">
    <citation type="submission" date="2020-08" db="EMBL/GenBank/DDBJ databases">
        <authorList>
            <person name="Liu C."/>
            <person name="Sun Q."/>
        </authorList>
    </citation>
    <scope>NUCLEOTIDE SEQUENCE [LARGE SCALE GENOMIC DNA]</scope>
    <source>
        <strain evidence="1 2">N22</strain>
    </source>
</reference>
<dbReference type="InterPro" id="IPR011989">
    <property type="entry name" value="ARM-like"/>
</dbReference>
<dbReference type="Proteomes" id="UP000587396">
    <property type="component" value="Unassembled WGS sequence"/>
</dbReference>